<dbReference type="AlphaFoldDB" id="A0A448WNT5"/>
<keyword evidence="2" id="KW-1185">Reference proteome</keyword>
<dbReference type="Proteomes" id="UP000784294">
    <property type="component" value="Unassembled WGS sequence"/>
</dbReference>
<comment type="caution">
    <text evidence="1">The sequence shown here is derived from an EMBL/GenBank/DDBJ whole genome shotgun (WGS) entry which is preliminary data.</text>
</comment>
<evidence type="ECO:0000313" key="1">
    <source>
        <dbReference type="EMBL" id="VEL16392.1"/>
    </source>
</evidence>
<evidence type="ECO:0000313" key="2">
    <source>
        <dbReference type="Proteomes" id="UP000784294"/>
    </source>
</evidence>
<dbReference type="EMBL" id="CAAALY010028296">
    <property type="protein sequence ID" value="VEL16392.1"/>
    <property type="molecule type" value="Genomic_DNA"/>
</dbReference>
<gene>
    <name evidence="1" type="ORF">PXEA_LOCUS9832</name>
</gene>
<name>A0A448WNT5_9PLAT</name>
<accession>A0A448WNT5</accession>
<proteinExistence type="predicted"/>
<protein>
    <submittedName>
        <fullName evidence="1">Uncharacterized protein</fullName>
    </submittedName>
</protein>
<reference evidence="1" key="1">
    <citation type="submission" date="2018-11" db="EMBL/GenBank/DDBJ databases">
        <authorList>
            <consortium name="Pathogen Informatics"/>
        </authorList>
    </citation>
    <scope>NUCLEOTIDE SEQUENCE</scope>
</reference>
<organism evidence="1 2">
    <name type="scientific">Protopolystoma xenopodis</name>
    <dbReference type="NCBI Taxonomy" id="117903"/>
    <lineage>
        <taxon>Eukaryota</taxon>
        <taxon>Metazoa</taxon>
        <taxon>Spiralia</taxon>
        <taxon>Lophotrochozoa</taxon>
        <taxon>Platyhelminthes</taxon>
        <taxon>Monogenea</taxon>
        <taxon>Polyopisthocotylea</taxon>
        <taxon>Polystomatidea</taxon>
        <taxon>Polystomatidae</taxon>
        <taxon>Protopolystoma</taxon>
    </lineage>
</organism>
<sequence length="279" mass="31383">MDWQLTVSILVDVVVIVSGCLSVYPCVCRLVVLDEQTHFPSEAASFVRSCLCFSGFVSSASSRLFVHLVSRQLLTIVDPFMPVQTQMAVVSDLFCRIRDERSVSHSSRAKSIQVCVPRPEALIDVLLIHPTTTNGHVVPREMWPMPPSRQAQPHSSPSVGQLSAGLGCPTHWTTESVCQAPDDGTLRIPVVMTYILDCSTTWRLLLRLLLMLLVISPAARQRFRVEAEEIDSTGEWYCVPSWRSRDEWEGRRPSENWGLVKLELVRGNRSKLAERLRAE</sequence>